<dbReference type="PANTHER" id="PTHR35096">
    <property type="entry name" value="BNAA08G28570D PROTEIN"/>
    <property type="match status" value="1"/>
</dbReference>
<dbReference type="Proteomes" id="UP001412067">
    <property type="component" value="Unassembled WGS sequence"/>
</dbReference>
<proteinExistence type="predicted"/>
<dbReference type="PANTHER" id="PTHR35096:SF8">
    <property type="entry name" value="OS03G0308600 PROTEIN"/>
    <property type="match status" value="1"/>
</dbReference>
<protein>
    <submittedName>
        <fullName evidence="1">Uncharacterized protein</fullName>
    </submittedName>
</protein>
<comment type="caution">
    <text evidence="1">The sequence shown here is derived from an EMBL/GenBank/DDBJ whole genome shotgun (WGS) entry which is preliminary data.</text>
</comment>
<organism evidence="1 2">
    <name type="scientific">Platanthera guangdongensis</name>
    <dbReference type="NCBI Taxonomy" id="2320717"/>
    <lineage>
        <taxon>Eukaryota</taxon>
        <taxon>Viridiplantae</taxon>
        <taxon>Streptophyta</taxon>
        <taxon>Embryophyta</taxon>
        <taxon>Tracheophyta</taxon>
        <taxon>Spermatophyta</taxon>
        <taxon>Magnoliopsida</taxon>
        <taxon>Liliopsida</taxon>
        <taxon>Asparagales</taxon>
        <taxon>Orchidaceae</taxon>
        <taxon>Orchidoideae</taxon>
        <taxon>Orchideae</taxon>
        <taxon>Orchidinae</taxon>
        <taxon>Platanthera</taxon>
    </lineage>
</organism>
<dbReference type="EMBL" id="JBBWWR010000020">
    <property type="protein sequence ID" value="KAK8939480.1"/>
    <property type="molecule type" value="Genomic_DNA"/>
</dbReference>
<accession>A0ABR2LEP4</accession>
<evidence type="ECO:0000313" key="1">
    <source>
        <dbReference type="EMBL" id="KAK8939480.1"/>
    </source>
</evidence>
<reference evidence="1 2" key="1">
    <citation type="journal article" date="2022" name="Nat. Plants">
        <title>Genomes of leafy and leafless Platanthera orchids illuminate the evolution of mycoheterotrophy.</title>
        <authorList>
            <person name="Li M.H."/>
            <person name="Liu K.W."/>
            <person name="Li Z."/>
            <person name="Lu H.C."/>
            <person name="Ye Q.L."/>
            <person name="Zhang D."/>
            <person name="Wang J.Y."/>
            <person name="Li Y.F."/>
            <person name="Zhong Z.M."/>
            <person name="Liu X."/>
            <person name="Yu X."/>
            <person name="Liu D.K."/>
            <person name="Tu X.D."/>
            <person name="Liu B."/>
            <person name="Hao Y."/>
            <person name="Liao X.Y."/>
            <person name="Jiang Y.T."/>
            <person name="Sun W.H."/>
            <person name="Chen J."/>
            <person name="Chen Y.Q."/>
            <person name="Ai Y."/>
            <person name="Zhai J.W."/>
            <person name="Wu S.S."/>
            <person name="Zhou Z."/>
            <person name="Hsiao Y.Y."/>
            <person name="Wu W.L."/>
            <person name="Chen Y.Y."/>
            <person name="Lin Y.F."/>
            <person name="Hsu J.L."/>
            <person name="Li C.Y."/>
            <person name="Wang Z.W."/>
            <person name="Zhao X."/>
            <person name="Zhong W.Y."/>
            <person name="Ma X.K."/>
            <person name="Ma L."/>
            <person name="Huang J."/>
            <person name="Chen G.Z."/>
            <person name="Huang M.Z."/>
            <person name="Huang L."/>
            <person name="Peng D.H."/>
            <person name="Luo Y.B."/>
            <person name="Zou S.Q."/>
            <person name="Chen S.P."/>
            <person name="Lan S."/>
            <person name="Tsai W.C."/>
            <person name="Van de Peer Y."/>
            <person name="Liu Z.J."/>
        </authorList>
    </citation>
    <scope>NUCLEOTIDE SEQUENCE [LARGE SCALE GENOMIC DNA]</scope>
    <source>
        <strain evidence="1">Lor288</strain>
    </source>
</reference>
<sequence>MKVSSFFSEFNFRHLQSKMVNLLETVDLMPPGRSTVGECLPRSSSCADLSLADVMKDVASIGWQACPIVSILTVSNESAATSAAVGIAPISTSSSSGRSKKRRSRNVALLI</sequence>
<evidence type="ECO:0000313" key="2">
    <source>
        <dbReference type="Proteomes" id="UP001412067"/>
    </source>
</evidence>
<gene>
    <name evidence="1" type="ORF">KSP40_PGU015076</name>
</gene>
<keyword evidence="2" id="KW-1185">Reference proteome</keyword>
<name>A0ABR2LEP4_9ASPA</name>